<organism evidence="1">
    <name type="scientific">Manihot esculenta</name>
    <name type="common">Cassava</name>
    <name type="synonym">Jatropha manihot</name>
    <dbReference type="NCBI Taxonomy" id="3983"/>
    <lineage>
        <taxon>Eukaryota</taxon>
        <taxon>Viridiplantae</taxon>
        <taxon>Streptophyta</taxon>
        <taxon>Embryophyta</taxon>
        <taxon>Tracheophyta</taxon>
        <taxon>Spermatophyta</taxon>
        <taxon>Magnoliopsida</taxon>
        <taxon>eudicotyledons</taxon>
        <taxon>Gunneridae</taxon>
        <taxon>Pentapetalae</taxon>
        <taxon>rosids</taxon>
        <taxon>fabids</taxon>
        <taxon>Malpighiales</taxon>
        <taxon>Euphorbiaceae</taxon>
        <taxon>Crotonoideae</taxon>
        <taxon>Manihoteae</taxon>
        <taxon>Manihot</taxon>
    </lineage>
</organism>
<sequence length="85" mass="10201">MNFLWVKMRFWSYRRKIDASSCLFCVSYICADYCFSGTSIELCIWGWFFILAGNLIINQIEFCRSIWSFSQLNFEITRNQIDLII</sequence>
<accession>A0A2C9VRL8</accession>
<gene>
    <name evidence="1" type="ORF">MANES_06G090200</name>
</gene>
<protein>
    <submittedName>
        <fullName evidence="1">Uncharacterized protein</fullName>
    </submittedName>
</protein>
<dbReference type="AlphaFoldDB" id="A0A2C9VRL8"/>
<reference evidence="1" key="1">
    <citation type="submission" date="2016-02" db="EMBL/GenBank/DDBJ databases">
        <title>WGS assembly of Manihot esculenta.</title>
        <authorList>
            <person name="Bredeson J.V."/>
            <person name="Prochnik S.E."/>
            <person name="Lyons J.B."/>
            <person name="Schmutz J."/>
            <person name="Grimwood J."/>
            <person name="Vrebalov J."/>
            <person name="Bart R.S."/>
            <person name="Amuge T."/>
            <person name="Ferguson M.E."/>
            <person name="Green R."/>
            <person name="Putnam N."/>
            <person name="Stites J."/>
            <person name="Rounsley S."/>
            <person name="Rokhsar D.S."/>
        </authorList>
    </citation>
    <scope>NUCLEOTIDE SEQUENCE [LARGE SCALE GENOMIC DNA]</scope>
    <source>
        <tissue evidence="1">Leaf</tissue>
    </source>
</reference>
<dbReference type="EMBL" id="CM004392">
    <property type="protein sequence ID" value="OAY47593.1"/>
    <property type="molecule type" value="Genomic_DNA"/>
</dbReference>
<name>A0A2C9VRL8_MANES</name>
<proteinExistence type="predicted"/>
<evidence type="ECO:0000313" key="1">
    <source>
        <dbReference type="EMBL" id="OAY47593.1"/>
    </source>
</evidence>